<evidence type="ECO:0000256" key="7">
    <source>
        <dbReference type="ARBA" id="ARBA00057608"/>
    </source>
</evidence>
<reference evidence="10" key="1">
    <citation type="submission" date="2022-06" db="EMBL/GenBank/DDBJ databases">
        <title>Aeoliella straminimaris, a novel planctomycete from sediments.</title>
        <authorList>
            <person name="Vitorino I.R."/>
            <person name="Lage O.M."/>
        </authorList>
    </citation>
    <scope>NUCLEOTIDE SEQUENCE</scope>
    <source>
        <strain evidence="10">ICT_H6.2</strain>
    </source>
</reference>
<keyword evidence="4 9" id="KW-0862">Zinc</keyword>
<keyword evidence="5" id="KW-0234">DNA repair</keyword>
<sequence>MKRCDWAVVSEAETEYHDAEWGVPSWDDRHLFEMITLEGAQAGLSWSTILNKRQGYRRAFAQFNPVKVAKFTPAKVEKLLGDASIVRHRGKIESTVSNAKAVLAVQAEHGSLAEFLWQFVDGKPMKNRWRSMSEIPAETAESKAMSKALKKCGFRFVGPTTCYAFMQAVGMVNDHLTSCFRYKEV</sequence>
<dbReference type="InterPro" id="IPR005019">
    <property type="entry name" value="Adenine_glyco"/>
</dbReference>
<dbReference type="FunFam" id="1.10.340.30:FF:000009">
    <property type="entry name" value="DNA-3-methyladenine glycosylase I"/>
    <property type="match status" value="1"/>
</dbReference>
<gene>
    <name evidence="10" type="ORF">NG895_29415</name>
</gene>
<evidence type="ECO:0000256" key="5">
    <source>
        <dbReference type="ARBA" id="ARBA00023204"/>
    </source>
</evidence>
<protein>
    <recommendedName>
        <fullName evidence="8">DNA-3-methyladenine glycosylase I</fullName>
        <ecNumber evidence="8">3.2.2.20</ecNumber>
    </recommendedName>
</protein>
<feature type="binding site" evidence="9">
    <location>
        <position position="17"/>
    </location>
    <ligand>
        <name>Zn(2+)</name>
        <dbReference type="ChEBI" id="CHEBI:29105"/>
    </ligand>
</feature>
<dbReference type="GO" id="GO:0046872">
    <property type="term" value="F:metal ion binding"/>
    <property type="evidence" value="ECO:0007669"/>
    <property type="project" value="UniProtKB-KW"/>
</dbReference>
<evidence type="ECO:0000256" key="9">
    <source>
        <dbReference type="PIRSR" id="PIRSR604597-1"/>
    </source>
</evidence>
<evidence type="ECO:0000256" key="8">
    <source>
        <dbReference type="ARBA" id="ARBA00066766"/>
    </source>
</evidence>
<keyword evidence="2" id="KW-0227">DNA damage</keyword>
<keyword evidence="3" id="KW-0378">Hydrolase</keyword>
<feature type="binding site" evidence="9">
    <location>
        <position position="4"/>
    </location>
    <ligand>
        <name>Zn(2+)</name>
        <dbReference type="ChEBI" id="CHEBI:29105"/>
    </ligand>
</feature>
<evidence type="ECO:0000313" key="10">
    <source>
        <dbReference type="EMBL" id="MCO6048042.1"/>
    </source>
</evidence>
<dbReference type="Gene3D" id="1.10.340.30">
    <property type="entry name" value="Hypothetical protein, domain 2"/>
    <property type="match status" value="1"/>
</dbReference>
<dbReference type="EC" id="3.2.2.20" evidence="8"/>
<dbReference type="PANTHER" id="PTHR30037:SF4">
    <property type="entry name" value="DNA-3-METHYLADENINE GLYCOSYLASE I"/>
    <property type="match status" value="1"/>
</dbReference>
<feature type="binding site" evidence="9">
    <location>
        <position position="175"/>
    </location>
    <ligand>
        <name>Zn(2+)</name>
        <dbReference type="ChEBI" id="CHEBI:29105"/>
    </ligand>
</feature>
<comment type="catalytic activity">
    <reaction evidence="6">
        <text>Hydrolysis of alkylated DNA, releasing 3-methyladenine.</text>
        <dbReference type="EC" id="3.2.2.20"/>
    </reaction>
</comment>
<proteinExistence type="predicted"/>
<dbReference type="PANTHER" id="PTHR30037">
    <property type="entry name" value="DNA-3-METHYLADENINE GLYCOSYLASE 1"/>
    <property type="match status" value="1"/>
</dbReference>
<accession>A0A9X2JJU3</accession>
<dbReference type="Pfam" id="PF03352">
    <property type="entry name" value="Adenine_glyco"/>
    <property type="match status" value="1"/>
</dbReference>
<dbReference type="EMBL" id="JAMXLR010000095">
    <property type="protein sequence ID" value="MCO6048042.1"/>
    <property type="molecule type" value="Genomic_DNA"/>
</dbReference>
<keyword evidence="11" id="KW-1185">Reference proteome</keyword>
<dbReference type="GO" id="GO:0006284">
    <property type="term" value="P:base-excision repair"/>
    <property type="evidence" value="ECO:0007669"/>
    <property type="project" value="InterPro"/>
</dbReference>
<keyword evidence="1 9" id="KW-0479">Metal-binding</keyword>
<dbReference type="InterPro" id="IPR052891">
    <property type="entry name" value="DNA-3mA_glycosylase"/>
</dbReference>
<evidence type="ECO:0000256" key="6">
    <source>
        <dbReference type="ARBA" id="ARBA00052558"/>
    </source>
</evidence>
<evidence type="ECO:0000256" key="4">
    <source>
        <dbReference type="ARBA" id="ARBA00022833"/>
    </source>
</evidence>
<dbReference type="RefSeq" id="WP_252856157.1">
    <property type="nucleotide sequence ID" value="NZ_JAMXLR010000095.1"/>
</dbReference>
<feature type="binding site" evidence="9">
    <location>
        <position position="179"/>
    </location>
    <ligand>
        <name>Zn(2+)</name>
        <dbReference type="ChEBI" id="CHEBI:29105"/>
    </ligand>
</feature>
<dbReference type="InterPro" id="IPR004597">
    <property type="entry name" value="Tag"/>
</dbReference>
<dbReference type="NCBIfam" id="TIGR00624">
    <property type="entry name" value="tag"/>
    <property type="match status" value="1"/>
</dbReference>
<dbReference type="Proteomes" id="UP001155241">
    <property type="component" value="Unassembled WGS sequence"/>
</dbReference>
<dbReference type="SUPFAM" id="SSF48150">
    <property type="entry name" value="DNA-glycosylase"/>
    <property type="match status" value="1"/>
</dbReference>
<evidence type="ECO:0000256" key="3">
    <source>
        <dbReference type="ARBA" id="ARBA00022801"/>
    </source>
</evidence>
<dbReference type="AlphaFoldDB" id="A0A9X2JJU3"/>
<dbReference type="GO" id="GO:0008725">
    <property type="term" value="F:DNA-3-methyladenine glycosylase activity"/>
    <property type="evidence" value="ECO:0007669"/>
    <property type="project" value="UniProtKB-EC"/>
</dbReference>
<dbReference type="InterPro" id="IPR011257">
    <property type="entry name" value="DNA_glycosylase"/>
</dbReference>
<organism evidence="10 11">
    <name type="scientific">Aeoliella straminimaris</name>
    <dbReference type="NCBI Taxonomy" id="2954799"/>
    <lineage>
        <taxon>Bacteria</taxon>
        <taxon>Pseudomonadati</taxon>
        <taxon>Planctomycetota</taxon>
        <taxon>Planctomycetia</taxon>
        <taxon>Pirellulales</taxon>
        <taxon>Lacipirellulaceae</taxon>
        <taxon>Aeoliella</taxon>
    </lineage>
</organism>
<evidence type="ECO:0000313" key="11">
    <source>
        <dbReference type="Proteomes" id="UP001155241"/>
    </source>
</evidence>
<name>A0A9X2JJU3_9BACT</name>
<evidence type="ECO:0000256" key="2">
    <source>
        <dbReference type="ARBA" id="ARBA00022763"/>
    </source>
</evidence>
<evidence type="ECO:0000256" key="1">
    <source>
        <dbReference type="ARBA" id="ARBA00022723"/>
    </source>
</evidence>
<comment type="function">
    <text evidence="7">Hydrolysis of the deoxyribose N-glycosidic bond to excise 3-methyladenine from the damaged DNA polymer formed by alkylation lesions.</text>
</comment>
<comment type="caution">
    <text evidence="10">The sequence shown here is derived from an EMBL/GenBank/DDBJ whole genome shotgun (WGS) entry which is preliminary data.</text>
</comment>